<accession>A0A8C8EXJ4</accession>
<dbReference type="Proteomes" id="UP000694402">
    <property type="component" value="Unassembled WGS sequence"/>
</dbReference>
<dbReference type="Ensembl" id="ENSOTST00005028248.2">
    <property type="protein sequence ID" value="ENSOTSP00005026152.1"/>
    <property type="gene ID" value="ENSOTSG00005012300.2"/>
</dbReference>
<evidence type="ECO:0000313" key="2">
    <source>
        <dbReference type="Proteomes" id="UP000694402"/>
    </source>
</evidence>
<keyword evidence="2" id="KW-1185">Reference proteome</keyword>
<dbReference type="Gene3D" id="3.10.590.10">
    <property type="entry name" value="ph1033 like domains"/>
    <property type="match status" value="1"/>
</dbReference>
<dbReference type="GeneTree" id="ENSGT00990000212249"/>
<evidence type="ECO:0000313" key="1">
    <source>
        <dbReference type="Ensembl" id="ENSOTSP00005026152.1"/>
    </source>
</evidence>
<protein>
    <submittedName>
        <fullName evidence="1">Uncharacterized protein</fullName>
    </submittedName>
</protein>
<dbReference type="AlphaFoldDB" id="A0A8C8EXJ4"/>
<name>A0A8C8EXJ4_ONCTS</name>
<reference evidence="1" key="1">
    <citation type="submission" date="2025-08" db="UniProtKB">
        <authorList>
            <consortium name="Ensembl"/>
        </authorList>
    </citation>
    <scope>IDENTIFICATION</scope>
</reference>
<organism evidence="1 2">
    <name type="scientific">Oncorhynchus tshawytscha</name>
    <name type="common">Chinook salmon</name>
    <name type="synonym">Salmo tshawytscha</name>
    <dbReference type="NCBI Taxonomy" id="74940"/>
    <lineage>
        <taxon>Eukaryota</taxon>
        <taxon>Metazoa</taxon>
        <taxon>Chordata</taxon>
        <taxon>Craniata</taxon>
        <taxon>Vertebrata</taxon>
        <taxon>Euteleostomi</taxon>
        <taxon>Actinopterygii</taxon>
        <taxon>Neopterygii</taxon>
        <taxon>Teleostei</taxon>
        <taxon>Protacanthopterygii</taxon>
        <taxon>Salmoniformes</taxon>
        <taxon>Salmonidae</taxon>
        <taxon>Salmoninae</taxon>
        <taxon>Oncorhynchus</taxon>
    </lineage>
</organism>
<proteinExistence type="predicted"/>
<reference evidence="1" key="2">
    <citation type="submission" date="2025-09" db="UniProtKB">
        <authorList>
            <consortium name="Ensembl"/>
        </authorList>
    </citation>
    <scope>IDENTIFICATION</scope>
</reference>
<dbReference type="SUPFAM" id="SSF88697">
    <property type="entry name" value="PUA domain-like"/>
    <property type="match status" value="1"/>
</dbReference>
<sequence length="142" mass="16234">VRIPYWRLVRQSGGKRKETGDRLLLYGLLWLVKAYLLCQFGIKDLKTLPNQTGCWDVWNSRACNFMRDMKAGQQPGISVSYDDGVWMLKYFIPLSELKKTHLQHKAGLSVQPLTSGTWRSVTLSNNGCQISTSSYFTKLLSK</sequence>
<dbReference type="InterPro" id="IPR015947">
    <property type="entry name" value="PUA-like_sf"/>
</dbReference>